<feature type="non-terminal residue" evidence="2">
    <location>
        <position position="1"/>
    </location>
</feature>
<evidence type="ECO:0000313" key="3">
    <source>
        <dbReference type="EMBL" id="OWZ83084.1"/>
    </source>
</evidence>
<dbReference type="RefSeq" id="WP_240503555.1">
    <property type="nucleotide sequence ID" value="NZ_NIQC01000028.1"/>
</dbReference>
<dbReference type="Proteomes" id="UP000214588">
    <property type="component" value="Unassembled WGS sequence"/>
</dbReference>
<dbReference type="InterPro" id="IPR002611">
    <property type="entry name" value="IstB_ATP-bd"/>
</dbReference>
<reference evidence="2 4" key="1">
    <citation type="submission" date="2017-06" db="EMBL/GenBank/DDBJ databases">
        <title>Draft Genome Sequence of Natranaerobius trueperi halophilic, alkalithermophilic bacteria from soda lakes.</title>
        <authorList>
            <person name="Zhao B."/>
        </authorList>
    </citation>
    <scope>NUCLEOTIDE SEQUENCE [LARGE SCALE GENOMIC DNA]</scope>
    <source>
        <strain evidence="2 4">DSM 18760</strain>
    </source>
</reference>
<evidence type="ECO:0000313" key="4">
    <source>
        <dbReference type="Proteomes" id="UP000214588"/>
    </source>
</evidence>
<protein>
    <submittedName>
        <fullName evidence="2">ATP-binding protein</fullName>
    </submittedName>
</protein>
<dbReference type="EMBL" id="NIQC01000028">
    <property type="protein sequence ID" value="OWZ83084.1"/>
    <property type="molecule type" value="Genomic_DNA"/>
</dbReference>
<evidence type="ECO:0000259" key="1">
    <source>
        <dbReference type="Pfam" id="PF01695"/>
    </source>
</evidence>
<dbReference type="Pfam" id="PF01695">
    <property type="entry name" value="IstB_IS21"/>
    <property type="match status" value="1"/>
</dbReference>
<gene>
    <name evidence="3" type="ORF">CDO51_10670</name>
    <name evidence="2" type="ORF">CDO51_13310</name>
</gene>
<dbReference type="EMBL" id="NIQC01000102">
    <property type="protein sequence ID" value="OWZ82608.1"/>
    <property type="molecule type" value="Genomic_DNA"/>
</dbReference>
<name>A0A226BU93_9FIRM</name>
<dbReference type="GO" id="GO:0005524">
    <property type="term" value="F:ATP binding"/>
    <property type="evidence" value="ECO:0007669"/>
    <property type="project" value="UniProtKB-KW"/>
</dbReference>
<organism evidence="2 4">
    <name type="scientific">Natranaerobius trueperi</name>
    <dbReference type="NCBI Taxonomy" id="759412"/>
    <lineage>
        <taxon>Bacteria</taxon>
        <taxon>Bacillati</taxon>
        <taxon>Bacillota</taxon>
        <taxon>Clostridia</taxon>
        <taxon>Natranaerobiales</taxon>
        <taxon>Natranaerobiaceae</taxon>
        <taxon>Natranaerobius</taxon>
    </lineage>
</organism>
<evidence type="ECO:0000313" key="2">
    <source>
        <dbReference type="EMBL" id="OWZ82608.1"/>
    </source>
</evidence>
<dbReference type="AlphaFoldDB" id="A0A226BU93"/>
<proteinExistence type="predicted"/>
<sequence length="38" mass="4442">DPVMTAAMIDRLTHKSYIVNMNGNSYRLKETKDWLNSQ</sequence>
<keyword evidence="2" id="KW-0547">Nucleotide-binding</keyword>
<keyword evidence="4" id="KW-1185">Reference proteome</keyword>
<feature type="domain" description="IstB-like ATP-binding" evidence="1">
    <location>
        <begin position="1"/>
        <end position="31"/>
    </location>
</feature>
<keyword evidence="2" id="KW-0067">ATP-binding</keyword>
<comment type="caution">
    <text evidence="2">The sequence shown here is derived from an EMBL/GenBank/DDBJ whole genome shotgun (WGS) entry which is preliminary data.</text>
</comment>
<accession>A0A226BU93</accession>